<dbReference type="AlphaFoldDB" id="A0AAD4P6A7"/>
<name>A0AAD4P6A7_PERFH</name>
<accession>A0AAD4P6A7</accession>
<dbReference type="Proteomes" id="UP001190926">
    <property type="component" value="Unassembled WGS sequence"/>
</dbReference>
<protein>
    <submittedName>
        <fullName evidence="1">Uncharacterized protein</fullName>
    </submittedName>
</protein>
<keyword evidence="2" id="KW-1185">Reference proteome</keyword>
<reference evidence="1 2" key="1">
    <citation type="journal article" date="2021" name="Nat. Commun.">
        <title>Incipient diploidization of the medicinal plant Perilla within 10,000 years.</title>
        <authorList>
            <person name="Zhang Y."/>
            <person name="Shen Q."/>
            <person name="Leng L."/>
            <person name="Zhang D."/>
            <person name="Chen S."/>
            <person name="Shi Y."/>
            <person name="Ning Z."/>
            <person name="Chen S."/>
        </authorList>
    </citation>
    <scope>NUCLEOTIDE SEQUENCE [LARGE SCALE GENOMIC DNA]</scope>
    <source>
        <strain evidence="2">cv. PC099</strain>
    </source>
</reference>
<evidence type="ECO:0000313" key="2">
    <source>
        <dbReference type="Proteomes" id="UP001190926"/>
    </source>
</evidence>
<organism evidence="1 2">
    <name type="scientific">Perilla frutescens var. hirtella</name>
    <name type="common">Perilla citriodora</name>
    <name type="synonym">Perilla setoyensis</name>
    <dbReference type="NCBI Taxonomy" id="608512"/>
    <lineage>
        <taxon>Eukaryota</taxon>
        <taxon>Viridiplantae</taxon>
        <taxon>Streptophyta</taxon>
        <taxon>Embryophyta</taxon>
        <taxon>Tracheophyta</taxon>
        <taxon>Spermatophyta</taxon>
        <taxon>Magnoliopsida</taxon>
        <taxon>eudicotyledons</taxon>
        <taxon>Gunneridae</taxon>
        <taxon>Pentapetalae</taxon>
        <taxon>asterids</taxon>
        <taxon>lamiids</taxon>
        <taxon>Lamiales</taxon>
        <taxon>Lamiaceae</taxon>
        <taxon>Nepetoideae</taxon>
        <taxon>Elsholtzieae</taxon>
        <taxon>Perilla</taxon>
    </lineage>
</organism>
<gene>
    <name evidence="1" type="ORF">C2S53_017952</name>
</gene>
<proteinExistence type="predicted"/>
<dbReference type="EMBL" id="SDAM02000150">
    <property type="protein sequence ID" value="KAH6827397.1"/>
    <property type="molecule type" value="Genomic_DNA"/>
</dbReference>
<comment type="caution">
    <text evidence="1">The sequence shown here is derived from an EMBL/GenBank/DDBJ whole genome shotgun (WGS) entry which is preliminary data.</text>
</comment>
<sequence>MEEISASVVIYRCFGLHGPKRIPEEDSMDVEIIVHQKSDIAKGGAIISVGTIVKCAKELRR</sequence>
<evidence type="ECO:0000313" key="1">
    <source>
        <dbReference type="EMBL" id="KAH6827397.1"/>
    </source>
</evidence>